<reference evidence="2 3" key="1">
    <citation type="submission" date="2015-12" db="EMBL/GenBank/DDBJ databases">
        <title>The genome of Folsomia candida.</title>
        <authorList>
            <person name="Faddeeva A."/>
            <person name="Derks M.F."/>
            <person name="Anvar Y."/>
            <person name="Smit S."/>
            <person name="Van Straalen N."/>
            <person name="Roelofs D."/>
        </authorList>
    </citation>
    <scope>NUCLEOTIDE SEQUENCE [LARGE SCALE GENOMIC DNA]</scope>
    <source>
        <strain evidence="2 3">VU population</strain>
        <tissue evidence="2">Whole body</tissue>
    </source>
</reference>
<feature type="region of interest" description="Disordered" evidence="1">
    <location>
        <begin position="172"/>
        <end position="191"/>
    </location>
</feature>
<dbReference type="PANTHER" id="PTHR34153:SF2">
    <property type="entry name" value="SI:CH211-262H13.3-RELATED"/>
    <property type="match status" value="1"/>
</dbReference>
<evidence type="ECO:0008006" key="4">
    <source>
        <dbReference type="Google" id="ProtNLM"/>
    </source>
</evidence>
<name>A0A226F5M1_FOLCA</name>
<gene>
    <name evidence="2" type="ORF">Fcan01_00678</name>
</gene>
<dbReference type="Proteomes" id="UP000198287">
    <property type="component" value="Unassembled WGS sequence"/>
</dbReference>
<evidence type="ECO:0000313" key="3">
    <source>
        <dbReference type="Proteomes" id="UP000198287"/>
    </source>
</evidence>
<evidence type="ECO:0000313" key="2">
    <source>
        <dbReference type="EMBL" id="OXA65099.1"/>
    </source>
</evidence>
<sequence>MFSVVKFKIDSSVQVVPSSWLSIDKGQCKWPPGPCKDISAHIRAVKKPGEDWPLFDIRIFKSTNNYLEAKNLEKQATTSSDLDTTDAEDDQLFGKGTGLEASRKRQRRPSSSSEEEEGSHSQLSISTNSINIREEDLLEFDGSKYQLVVVNDSAGLNSPASQGQIGAHQLAAGSENHHWSSPPLSQEDVPPPVRTQAGNAEIAATRLRGVTLEDIYLRQVALERMVANGISDIRQDIRTLLLRTADTNSSEENIVVLPVNLPLESESDVLVLEDWLKDKDNCSKLVEIFKKNGGKSALKVVTGILASTLSKSLAEKINYVGANGKTAFNSLKLNRLVIDATLASEFGKKLTISDIVGIIQRWLGNARDLDGGRTSRKTKNVVVPNEEEEG</sequence>
<dbReference type="PANTHER" id="PTHR34153">
    <property type="entry name" value="SI:CH211-262H13.3-RELATED-RELATED"/>
    <property type="match status" value="1"/>
</dbReference>
<organism evidence="2 3">
    <name type="scientific">Folsomia candida</name>
    <name type="common">Springtail</name>
    <dbReference type="NCBI Taxonomy" id="158441"/>
    <lineage>
        <taxon>Eukaryota</taxon>
        <taxon>Metazoa</taxon>
        <taxon>Ecdysozoa</taxon>
        <taxon>Arthropoda</taxon>
        <taxon>Hexapoda</taxon>
        <taxon>Collembola</taxon>
        <taxon>Entomobryomorpha</taxon>
        <taxon>Isotomoidea</taxon>
        <taxon>Isotomidae</taxon>
        <taxon>Proisotominae</taxon>
        <taxon>Folsomia</taxon>
    </lineage>
</organism>
<proteinExistence type="predicted"/>
<comment type="caution">
    <text evidence="2">The sequence shown here is derived from an EMBL/GenBank/DDBJ whole genome shotgun (WGS) entry which is preliminary data.</text>
</comment>
<dbReference type="OrthoDB" id="6780942at2759"/>
<protein>
    <recommendedName>
        <fullName evidence="4">DUF4806 domain-containing protein</fullName>
    </recommendedName>
</protein>
<feature type="region of interest" description="Disordered" evidence="1">
    <location>
        <begin position="75"/>
        <end position="128"/>
    </location>
</feature>
<dbReference type="EMBL" id="LNIX01000001">
    <property type="protein sequence ID" value="OXA65099.1"/>
    <property type="molecule type" value="Genomic_DNA"/>
</dbReference>
<dbReference type="AlphaFoldDB" id="A0A226F5M1"/>
<dbReference type="OMA" id="WATNVES"/>
<accession>A0A226F5M1</accession>
<keyword evidence="3" id="KW-1185">Reference proteome</keyword>
<evidence type="ECO:0000256" key="1">
    <source>
        <dbReference type="SAM" id="MobiDB-lite"/>
    </source>
</evidence>